<organism evidence="2">
    <name type="scientific">Phytophthora nicotianae</name>
    <name type="common">Potato buckeye rot agent</name>
    <name type="synonym">Phytophthora parasitica</name>
    <dbReference type="NCBI Taxonomy" id="4792"/>
    <lineage>
        <taxon>Eukaryota</taxon>
        <taxon>Sar</taxon>
        <taxon>Stramenopiles</taxon>
        <taxon>Oomycota</taxon>
        <taxon>Peronosporomycetes</taxon>
        <taxon>Peronosporales</taxon>
        <taxon>Peronosporaceae</taxon>
        <taxon>Phytophthora</taxon>
    </lineage>
</organism>
<reference evidence="2" key="1">
    <citation type="submission" date="2013-11" db="EMBL/GenBank/DDBJ databases">
        <title>The Genome Sequence of Phytophthora parasitica CJ02B3.</title>
        <authorList>
            <consortium name="The Broad Institute Genomics Platform"/>
            <person name="Russ C."/>
            <person name="Tyler B."/>
            <person name="Panabieres F."/>
            <person name="Shan W."/>
            <person name="Tripathy S."/>
            <person name="Grunwald N."/>
            <person name="Machado M."/>
            <person name="Johnson C.S."/>
            <person name="Arredondo F."/>
            <person name="Hong C."/>
            <person name="Coffey M."/>
            <person name="Young S.K."/>
            <person name="Zeng Q."/>
            <person name="Gargeya S."/>
            <person name="Fitzgerald M."/>
            <person name="Abouelleil A."/>
            <person name="Alvarado L."/>
            <person name="Chapman S.B."/>
            <person name="Gainer-Dewar J."/>
            <person name="Goldberg J."/>
            <person name="Griggs A."/>
            <person name="Gujja S."/>
            <person name="Hansen M."/>
            <person name="Howarth C."/>
            <person name="Imamovic A."/>
            <person name="Ireland A."/>
            <person name="Larimer J."/>
            <person name="McCowan C."/>
            <person name="Murphy C."/>
            <person name="Pearson M."/>
            <person name="Poon T.W."/>
            <person name="Priest M."/>
            <person name="Roberts A."/>
            <person name="Saif S."/>
            <person name="Shea T."/>
            <person name="Sykes S."/>
            <person name="Wortman J."/>
            <person name="Nusbaum C."/>
            <person name="Birren B."/>
        </authorList>
    </citation>
    <scope>NUCLEOTIDE SEQUENCE [LARGE SCALE GENOMIC DNA]</scope>
    <source>
        <strain evidence="2">CJ02B3</strain>
    </source>
</reference>
<dbReference type="VEuPathDB" id="FungiDB:PPTG_11394"/>
<evidence type="ECO:0000313" key="2">
    <source>
        <dbReference type="EMBL" id="ETK87553.1"/>
    </source>
</evidence>
<name>W2GX17_PHYNI</name>
<dbReference type="EMBL" id="KI686110">
    <property type="protein sequence ID" value="ETK87553.1"/>
    <property type="molecule type" value="Genomic_DNA"/>
</dbReference>
<dbReference type="AlphaFoldDB" id="W2GX17"/>
<protein>
    <submittedName>
        <fullName evidence="2">Uncharacterized protein</fullName>
    </submittedName>
</protein>
<evidence type="ECO:0000256" key="1">
    <source>
        <dbReference type="SAM" id="Coils"/>
    </source>
</evidence>
<proteinExistence type="predicted"/>
<dbReference type="Proteomes" id="UP000053236">
    <property type="component" value="Unassembled WGS sequence"/>
</dbReference>
<gene>
    <name evidence="2" type="ORF">L915_08018</name>
</gene>
<sequence>MESSHNASLIEEAFEALKRQQLRLKIQRRRMVRWRNERKEELITIRDEIQRLEGVLEKLLHTAQARLDELSPESTSAALYIVTIERSALQRENQQLLEEIRL</sequence>
<accession>W2GX17</accession>
<keyword evidence="1" id="KW-0175">Coiled coil</keyword>
<feature type="coiled-coil region" evidence="1">
    <location>
        <begin position="10"/>
        <end position="37"/>
    </location>
</feature>